<dbReference type="SMART" id="SM00834">
    <property type="entry name" value="CxxC_CXXC_SSSS"/>
    <property type="match status" value="1"/>
</dbReference>
<sequence length="96" mass="10093">MPLYEFRCAADCGPFERSFPMADVPRSVPCPGCDGDAARLVSSPRLGHGSSPATNLLDSTMRSAHEPAVVAGPPPRSSAGSSPVTTNPLHRRLPRP</sequence>
<organism evidence="3 4">
    <name type="scientific">Rhodococcus jostii</name>
    <dbReference type="NCBI Taxonomy" id="132919"/>
    <lineage>
        <taxon>Bacteria</taxon>
        <taxon>Bacillati</taxon>
        <taxon>Actinomycetota</taxon>
        <taxon>Actinomycetes</taxon>
        <taxon>Mycobacteriales</taxon>
        <taxon>Nocardiaceae</taxon>
        <taxon>Rhodococcus</taxon>
    </lineage>
</organism>
<accession>A0A1H4Y566</accession>
<evidence type="ECO:0000313" key="4">
    <source>
        <dbReference type="Proteomes" id="UP000183407"/>
    </source>
</evidence>
<dbReference type="OrthoDB" id="9792898at2"/>
<dbReference type="AlphaFoldDB" id="A0A1H4Y566"/>
<reference evidence="4" key="1">
    <citation type="submission" date="2016-10" db="EMBL/GenBank/DDBJ databases">
        <authorList>
            <person name="Varghese N."/>
        </authorList>
    </citation>
    <scope>NUCLEOTIDE SEQUENCE [LARGE SCALE GENOMIC DNA]</scope>
    <source>
        <strain evidence="4">DSM 44719</strain>
    </source>
</reference>
<dbReference type="EMBL" id="FNTL01000004">
    <property type="protein sequence ID" value="SED12875.1"/>
    <property type="molecule type" value="Genomic_DNA"/>
</dbReference>
<evidence type="ECO:0000259" key="2">
    <source>
        <dbReference type="SMART" id="SM00834"/>
    </source>
</evidence>
<dbReference type="Pfam" id="PF09723">
    <property type="entry name" value="Zn_ribbon_8"/>
    <property type="match status" value="1"/>
</dbReference>
<evidence type="ECO:0000256" key="1">
    <source>
        <dbReference type="SAM" id="MobiDB-lite"/>
    </source>
</evidence>
<protein>
    <submittedName>
        <fullName evidence="3">Putative regulatory protein, FmdB family</fullName>
    </submittedName>
</protein>
<name>A0A1H4Y566_RHOJO</name>
<evidence type="ECO:0000313" key="3">
    <source>
        <dbReference type="EMBL" id="SED12875.1"/>
    </source>
</evidence>
<proteinExistence type="predicted"/>
<dbReference type="InterPro" id="IPR013429">
    <property type="entry name" value="Regulatory_FmdB_Zinc_ribbon"/>
</dbReference>
<feature type="region of interest" description="Disordered" evidence="1">
    <location>
        <begin position="42"/>
        <end position="96"/>
    </location>
</feature>
<gene>
    <name evidence="3" type="ORF">SAMN04490220_3580</name>
</gene>
<feature type="compositionally biased region" description="Polar residues" evidence="1">
    <location>
        <begin position="51"/>
        <end position="62"/>
    </location>
</feature>
<dbReference type="Proteomes" id="UP000183407">
    <property type="component" value="Unassembled WGS sequence"/>
</dbReference>
<dbReference type="NCBIfam" id="TIGR02605">
    <property type="entry name" value="CxxC_CxxC_SSSS"/>
    <property type="match status" value="1"/>
</dbReference>
<feature type="domain" description="Putative regulatory protein FmdB zinc ribbon" evidence="2">
    <location>
        <begin position="1"/>
        <end position="42"/>
    </location>
</feature>
<dbReference type="RefSeq" id="WP_073363961.1">
    <property type="nucleotide sequence ID" value="NZ_FNTL01000004.1"/>
</dbReference>